<dbReference type="EMBL" id="JACEIK010001946">
    <property type="protein sequence ID" value="MCD7473251.1"/>
    <property type="molecule type" value="Genomic_DNA"/>
</dbReference>
<feature type="region of interest" description="Disordered" evidence="1">
    <location>
        <begin position="1"/>
        <end position="26"/>
    </location>
</feature>
<reference evidence="2 3" key="1">
    <citation type="journal article" date="2021" name="BMC Genomics">
        <title>Datura genome reveals duplications of psychoactive alkaloid biosynthetic genes and high mutation rate following tissue culture.</title>
        <authorList>
            <person name="Rajewski A."/>
            <person name="Carter-House D."/>
            <person name="Stajich J."/>
            <person name="Litt A."/>
        </authorList>
    </citation>
    <scope>NUCLEOTIDE SEQUENCE [LARGE SCALE GENOMIC DNA]</scope>
    <source>
        <strain evidence="2">AR-01</strain>
    </source>
</reference>
<evidence type="ECO:0008006" key="4">
    <source>
        <dbReference type="Google" id="ProtNLM"/>
    </source>
</evidence>
<proteinExistence type="predicted"/>
<evidence type="ECO:0000313" key="2">
    <source>
        <dbReference type="EMBL" id="MCD7473251.1"/>
    </source>
</evidence>
<name>A0ABS8TQV3_DATST</name>
<evidence type="ECO:0000256" key="1">
    <source>
        <dbReference type="SAM" id="MobiDB-lite"/>
    </source>
</evidence>
<evidence type="ECO:0000313" key="3">
    <source>
        <dbReference type="Proteomes" id="UP000823775"/>
    </source>
</evidence>
<gene>
    <name evidence="2" type="ORF">HAX54_014976</name>
</gene>
<protein>
    <recommendedName>
        <fullName evidence="4">Maturase K</fullName>
    </recommendedName>
</protein>
<comment type="caution">
    <text evidence="2">The sequence shown here is derived from an EMBL/GenBank/DDBJ whole genome shotgun (WGS) entry which is preliminary data.</text>
</comment>
<accession>A0ABS8TQV3</accession>
<keyword evidence="3" id="KW-1185">Reference proteome</keyword>
<sequence length="116" mass="13590">EVLNKEPGFANFEQGGMSQNDELKKEEEYDYDQDKAILKSMYHYYFNRGGIIPSPYSKELINYIEDLTSNLKLRSSDLNVTTLLLNFLKNDWRVLLPLNDSPYLALNFRHVYVFVG</sequence>
<organism evidence="2 3">
    <name type="scientific">Datura stramonium</name>
    <name type="common">Jimsonweed</name>
    <name type="synonym">Common thornapple</name>
    <dbReference type="NCBI Taxonomy" id="4076"/>
    <lineage>
        <taxon>Eukaryota</taxon>
        <taxon>Viridiplantae</taxon>
        <taxon>Streptophyta</taxon>
        <taxon>Embryophyta</taxon>
        <taxon>Tracheophyta</taxon>
        <taxon>Spermatophyta</taxon>
        <taxon>Magnoliopsida</taxon>
        <taxon>eudicotyledons</taxon>
        <taxon>Gunneridae</taxon>
        <taxon>Pentapetalae</taxon>
        <taxon>asterids</taxon>
        <taxon>lamiids</taxon>
        <taxon>Solanales</taxon>
        <taxon>Solanaceae</taxon>
        <taxon>Solanoideae</taxon>
        <taxon>Datureae</taxon>
        <taxon>Datura</taxon>
    </lineage>
</organism>
<dbReference type="Proteomes" id="UP000823775">
    <property type="component" value="Unassembled WGS sequence"/>
</dbReference>
<feature type="non-terminal residue" evidence="2">
    <location>
        <position position="1"/>
    </location>
</feature>